<dbReference type="Pfam" id="PF00439">
    <property type="entry name" value="Bromodomain"/>
    <property type="match status" value="1"/>
</dbReference>
<feature type="compositionally biased region" description="Basic residues" evidence="3">
    <location>
        <begin position="470"/>
        <end position="483"/>
    </location>
</feature>
<dbReference type="EMBL" id="CM017647">
    <property type="protein sequence ID" value="TYJ03700.1"/>
    <property type="molecule type" value="Genomic_DNA"/>
</dbReference>
<dbReference type="CDD" id="cd05494">
    <property type="entry name" value="Bromodomain_1"/>
    <property type="match status" value="1"/>
</dbReference>
<dbReference type="InterPro" id="IPR004252">
    <property type="entry name" value="Probable_transposase_24"/>
</dbReference>
<feature type="compositionally biased region" description="Polar residues" evidence="3">
    <location>
        <begin position="25"/>
        <end position="35"/>
    </location>
</feature>
<keyword evidence="1 2" id="KW-0103">Bromodomain</keyword>
<dbReference type="Gene3D" id="1.20.920.10">
    <property type="entry name" value="Bromodomain-like"/>
    <property type="match status" value="1"/>
</dbReference>
<accession>A0A5D2WQ35</accession>
<feature type="compositionally biased region" description="Basic and acidic residues" evidence="3">
    <location>
        <begin position="63"/>
        <end position="76"/>
    </location>
</feature>
<feature type="region of interest" description="Disordered" evidence="3">
    <location>
        <begin position="713"/>
        <end position="742"/>
    </location>
</feature>
<feature type="compositionally biased region" description="Low complexity" evidence="3">
    <location>
        <begin position="93"/>
        <end position="102"/>
    </location>
</feature>
<evidence type="ECO:0000256" key="3">
    <source>
        <dbReference type="SAM" id="MobiDB-lite"/>
    </source>
</evidence>
<feature type="compositionally biased region" description="Basic residues" evidence="3">
    <location>
        <begin position="1"/>
        <end position="14"/>
    </location>
</feature>
<feature type="region of interest" description="Disordered" evidence="3">
    <location>
        <begin position="535"/>
        <end position="580"/>
    </location>
</feature>
<dbReference type="SMART" id="SM00297">
    <property type="entry name" value="BROMO"/>
    <property type="match status" value="1"/>
</dbReference>
<feature type="compositionally biased region" description="Basic and acidic residues" evidence="3">
    <location>
        <begin position="729"/>
        <end position="742"/>
    </location>
</feature>
<evidence type="ECO:0000313" key="5">
    <source>
        <dbReference type="EMBL" id="TYJ03700.1"/>
    </source>
</evidence>
<dbReference type="PANTHER" id="PTHR47809">
    <property type="entry name" value="DNA-BINDING BROMODOMAIN-CONTAINING PROTEIN"/>
    <property type="match status" value="1"/>
</dbReference>
<dbReference type="InterPro" id="IPR036427">
    <property type="entry name" value="Bromodomain-like_sf"/>
</dbReference>
<dbReference type="PRINTS" id="PR00503">
    <property type="entry name" value="BROMODOMAIN"/>
</dbReference>
<organism evidence="5 6">
    <name type="scientific">Gossypium mustelinum</name>
    <name type="common">Cotton</name>
    <name type="synonym">Gossypium caicoense</name>
    <dbReference type="NCBI Taxonomy" id="34275"/>
    <lineage>
        <taxon>Eukaryota</taxon>
        <taxon>Viridiplantae</taxon>
        <taxon>Streptophyta</taxon>
        <taxon>Embryophyta</taxon>
        <taxon>Tracheophyta</taxon>
        <taxon>Spermatophyta</taxon>
        <taxon>Magnoliopsida</taxon>
        <taxon>eudicotyledons</taxon>
        <taxon>Gunneridae</taxon>
        <taxon>Pentapetalae</taxon>
        <taxon>rosids</taxon>
        <taxon>malvids</taxon>
        <taxon>Malvales</taxon>
        <taxon>Malvaceae</taxon>
        <taxon>Malvoideae</taxon>
        <taxon>Gossypium</taxon>
    </lineage>
</organism>
<gene>
    <name evidence="5" type="ORF">E1A91_A12G046300v1</name>
</gene>
<evidence type="ECO:0000256" key="1">
    <source>
        <dbReference type="ARBA" id="ARBA00023117"/>
    </source>
</evidence>
<name>A0A5D2WQ35_GOSMU</name>
<reference evidence="5 6" key="1">
    <citation type="submission" date="2019-07" db="EMBL/GenBank/DDBJ databases">
        <title>WGS assembly of Gossypium mustelinum.</title>
        <authorList>
            <person name="Chen Z.J."/>
            <person name="Sreedasyam A."/>
            <person name="Ando A."/>
            <person name="Song Q."/>
            <person name="De L."/>
            <person name="Hulse-Kemp A."/>
            <person name="Ding M."/>
            <person name="Ye W."/>
            <person name="Kirkbride R."/>
            <person name="Jenkins J."/>
            <person name="Plott C."/>
            <person name="Lovell J."/>
            <person name="Lin Y.-M."/>
            <person name="Vaughn R."/>
            <person name="Liu B."/>
            <person name="Li W."/>
            <person name="Simpson S."/>
            <person name="Scheffler B."/>
            <person name="Saski C."/>
            <person name="Grover C."/>
            <person name="Hu G."/>
            <person name="Conover J."/>
            <person name="Carlson J."/>
            <person name="Shu S."/>
            <person name="Boston L."/>
            <person name="Williams M."/>
            <person name="Peterson D."/>
            <person name="Mcgee K."/>
            <person name="Jones D."/>
            <person name="Wendel J."/>
            <person name="Stelly D."/>
            <person name="Grimwood J."/>
            <person name="Schmutz J."/>
        </authorList>
    </citation>
    <scope>NUCLEOTIDE SEQUENCE [LARGE SCALE GENOMIC DNA]</scope>
    <source>
        <strain evidence="5">1408120.09</strain>
    </source>
</reference>
<evidence type="ECO:0000259" key="4">
    <source>
        <dbReference type="PROSITE" id="PS50014"/>
    </source>
</evidence>
<keyword evidence="6" id="KW-1185">Reference proteome</keyword>
<dbReference type="PANTHER" id="PTHR47809:SF2">
    <property type="entry name" value="DNA-BINDING BROMODOMAIN-CONTAINING PROTEIN"/>
    <property type="match status" value="1"/>
</dbReference>
<feature type="domain" description="Bromo" evidence="4">
    <location>
        <begin position="175"/>
        <end position="248"/>
    </location>
</feature>
<dbReference type="PROSITE" id="PS50014">
    <property type="entry name" value="BROMODOMAIN_2"/>
    <property type="match status" value="1"/>
</dbReference>
<feature type="compositionally biased region" description="Basic residues" evidence="3">
    <location>
        <begin position="400"/>
        <end position="413"/>
    </location>
</feature>
<feature type="region of interest" description="Disordered" evidence="3">
    <location>
        <begin position="49"/>
        <end position="161"/>
    </location>
</feature>
<feature type="region of interest" description="Disordered" evidence="3">
    <location>
        <begin position="456"/>
        <end position="502"/>
    </location>
</feature>
<evidence type="ECO:0000313" key="6">
    <source>
        <dbReference type="Proteomes" id="UP000323597"/>
    </source>
</evidence>
<dbReference type="AlphaFoldDB" id="A0A5D2WQ35"/>
<feature type="region of interest" description="Disordered" evidence="3">
    <location>
        <begin position="1"/>
        <end position="35"/>
    </location>
</feature>
<feature type="compositionally biased region" description="Basic residues" evidence="3">
    <location>
        <begin position="567"/>
        <end position="578"/>
    </location>
</feature>
<dbReference type="InterPro" id="IPR001487">
    <property type="entry name" value="Bromodomain"/>
</dbReference>
<protein>
    <recommendedName>
        <fullName evidence="4">Bromo domain-containing protein</fullName>
    </recommendedName>
</protein>
<evidence type="ECO:0000256" key="2">
    <source>
        <dbReference type="PROSITE-ProRule" id="PRU00035"/>
    </source>
</evidence>
<dbReference type="Pfam" id="PF03004">
    <property type="entry name" value="Transposase_24"/>
    <property type="match status" value="1"/>
</dbReference>
<dbReference type="Proteomes" id="UP000323597">
    <property type="component" value="Chromosome A12"/>
</dbReference>
<feature type="region of interest" description="Disordered" evidence="3">
    <location>
        <begin position="398"/>
        <end position="436"/>
    </location>
</feature>
<feature type="compositionally biased region" description="Polar residues" evidence="3">
    <location>
        <begin position="535"/>
        <end position="563"/>
    </location>
</feature>
<feature type="compositionally biased region" description="Basic residues" evidence="3">
    <location>
        <begin position="107"/>
        <end position="129"/>
    </location>
</feature>
<dbReference type="SUPFAM" id="SSF47370">
    <property type="entry name" value="Bromodomain"/>
    <property type="match status" value="1"/>
</dbReference>
<sequence>MRTKRKRACKKSPARKSAAVARNGKATNQSEKAVNQNKEAFLTSINKINKEDSVSADSNDLEVIDKCDSDPDDAKRNSSSSSTSSDSDESFSAEDSSSGDSQSIDRRSRKSTKGHGNGKQKASKLPKKGRKDDVKSSKLLRSSGKRQDEFKMPQQDPRYNKKELEAALEVIKKIMKMDEAQPFNVPVDPVASGKPDYYAVIDTPMDFGMICSNLESSIKYLNSEDVFNDVQYIWENCCKCNKKGEYIVYLMKRVKKKFMKYWTAAGLSIKQSRQINVGTSYKPSTTDYATRHSGLEPFYQVSSAVGGASQMQQDQLGFSQPYGYMPPFSYSQPHQLPQTTPSTSWPQFSHLPPVSYHQHCQSQHPQPSTNQSQFSQLQACTGCNNAGYSHLQPHKEIAPKHKKHEPLSKHKKNAAMAPAASICGGAPSDSHAQQPQLSNKQPYFLRQRQSISPLQPSQLHGAADGDIAPKHKKHASMSKHRKNSSMNPVASIHGGPPGHSQTQLQAVVNGEYSHMSLTDSALRGIRCALEYSARPTTNKSNKPNQDQVASVNLQPDQTPQSPEHPQRITKKKRGRGPTRCRFLNDLADGERIFVHFNKFGQPVGPESSKLSSFLGTIARNGHKAPLNFVHWRAMPDSYKEEMWEYVQTKFALDPSGKSWVMQSIATKWRNWKADLKATYYDSLKTDEERLKVLDPRVVPDQWPSLISYWSSDDTKRSGHSSGTRSYARILEEERNKRPDGKEPTRAELYILTHTRKNGQPVDETAAELISKIREQEAKKETTSQCSDESNDTLCRVMGEENHNRVRPYRMRSTCTDLFGPISSRDDLVRMASEAKKSADEEVCKMVVKMEAMEEKYARMENHIARMTSSMEKFLKKVGGSSNTLGLEQAAEPEEDDA</sequence>
<proteinExistence type="predicted"/>